<dbReference type="Proteomes" id="UP000597762">
    <property type="component" value="Unassembled WGS sequence"/>
</dbReference>
<keyword evidence="1" id="KW-1133">Transmembrane helix</keyword>
<comment type="caution">
    <text evidence="2">The sequence shown here is derived from an EMBL/GenBank/DDBJ whole genome shotgun (WGS) entry which is preliminary data.</text>
</comment>
<name>A0A812BK00_ACAPH</name>
<feature type="transmembrane region" description="Helical" evidence="1">
    <location>
        <begin position="2311"/>
        <end position="2329"/>
    </location>
</feature>
<reference evidence="2" key="1">
    <citation type="submission" date="2021-01" db="EMBL/GenBank/DDBJ databases">
        <authorList>
            <person name="Li R."/>
            <person name="Bekaert M."/>
        </authorList>
    </citation>
    <scope>NUCLEOTIDE SEQUENCE</scope>
    <source>
        <strain evidence="2">Farmed</strain>
    </source>
</reference>
<proteinExistence type="predicted"/>
<accession>A0A812BK00</accession>
<keyword evidence="3" id="KW-1185">Reference proteome</keyword>
<sequence length="4165" mass="445473">MLLLYLFWAGPGRFPPLLGQLALAEMLLLYLFWAGPGRFPPAAGRLALAEMLLYLFWAGPGRFLPAVWTARLGGKAVLVSVRGWAGRFLPAAWIARLGGNAVVVSFLRWARPDSYPCLDSPWRKCCCCICLGLGRPIPTAADTARLAEMLFLGQADFHLFWDSSGLGGPGPNRFYRCLDSSPWRKCCCCIRSGLGRADSYRCLDSSPWRKCCCCICSGLGRADFYPLADSSPWRKCSCCICSGWAGPIPTRCGQLALAEMLLFISVLGRARPIPTAAWTARLRKCVVVSVLVWARPIPTRCLGQLALAGNAVVVSVWAGPGRFLPQLLGQLALAEMLLLYLFCAGPGHSYQLLDSSALAKMLLLYLFWAGPGRFLPAAWTARFGGNALVVSVLGRARPIPTRFVDSSPWRKCCCCICLGWAWPFYPLDSSPWRKCCCCICSGLGRADSYPLFGQLASAEMLLLSICSGLGRADFYPAWTARLGGNAVVVSVLGQAGPIPTAAWTARLGGNAVLYLFWVGQVRPIPAAWTARLGGNAVVPLFWAGPGRSYLGAVVSVLGWTGPIHGWTARLGEMVLYLFWAGPAVPARCLDSALAERLLLYLFGAGPGDSYPLLGWLPLAECCCLAYLFWVGPGRFLPAARTARLGGNAVIVSVWGWAGADSSRSGQLALAEMVVGSGLGRVIPTRRTARLGGNAVVVSVLGRADSPPFGQLALAKCCCCICSGLGRADSYPLLGQLALWKCCCCIFSGAGPADSYPLLGRLALAEMLLLYLFGVGQGQILPAVWTARLGKCCCCICSGLAGPIPTRCLDSSPWRKCCCCICSGPGQADSYPLLGQLALAEMLLLYLFWAGPGRFPTRCLDSSPWRKCCCCICSGLGGPIPTRCLDSSPWRKCCCCICFWAGPADSCPLLGQLALAEMLLYLFWAGPGHSCPLLGQLALAEMLFVVSVLGWAGPIPPPAAWTARLGGNTVVVSFLGRAGPIPTPLDSSPWEMLLLYLFWVGPGRFLLLSYSSVEILLLYLFWRADSYPLLGRKARLGGNTVVVSVLRWAGPIPTRRLDSSPWRKCWCCICSGLGRADSYRCLDSSPWRKCCCCICSAGQADSYPSLGQLALAEMLLLYLFWVGQADSNRCLDSSPWRKCCCCICSGSGQADSYPLLGQLRLGGNVVVSLSGSGQADSYPLLGQLALGGNAVVVSVLGWAGPILPADRTARLGGNAVVVVFCFLVGPGRLFWARADSLSWTARLGGCCCCIFSGLERADSYRCLDKMPWRKCCCCICSGLGRPIPTRCLDSSPWRKCVVVSVLGSGRADSYPLLGWAGPIPTTGQLALAEMLLLYLFWVGPGRFLPAAWTARLGGNVVVVSVLGRAIIPTRCLTARLGGKRCCCICSGLGPLIPTRCLDSSPWRKCCCCVFSGSGQADSPTRCFDSLPWRKCCCWLCLGIGPILPRCAGAGGTARLGGNAVVVSVLGWAGPIPTRCLDSSPWRKCCCIRSGWPGRFLTTTWTARLGGNAVVVSVLGQGQADSYPLLGQLALAEMLLLYLFWVGQADSYPLLGQLAYGNSYRCCCIFSGSGPGRFLPAAWTARLGGNAVVVSVLGWAGPILPAAWTARLGGMLLLYVLGWVADSYQLLGQLALAEMLLLYPFWAGPGRFLPAAGQLALAEMQLLYLFWVGPGRFLPAAWTARLAECCCCICSGLGRSIPTAAWTARLGGNAVVVSVWAGRADSTAALDSSPWRKCCCCICSGAGRADSLPAAWTARLGGNAVVVSVLGWAGPIPTRCWTARLGGNAVVVSVLGWAGPIPTRCLDSSPWRKGCCCICSGLGRADSLPAARTARLGGNAVVVSVLGRARPIPLPAAWTARLGGNAVVVSFLGLGQPILPAAWIARLGGNAVVSVMGSGPGRFLPRCLDSSPLAEMLLLYLFWAGPVPILPAAWTSRLGGNADVVSVLGRPGRFLPAARTARLGGNAVVICSGLGGHRCLDSSPWRKCCCCTVLLGLDSTSCFGGNAVVVSVLGRAGPIPLPLPRTARLGGNAVVQPSVLGRAGRFYPLLGQLALAEMLLLYLSGSGQPIPARCWTARLGGNAVVVSVLGWAVPDSLPAALDSWPWQKYCICSGLGRADSTRCLDARLGGNAVVVSVLGWAGDSYRGRLLICSGSGQANSTGLDSSPWRKCCYCLCSSPGRADSYPLLGQLAGGNCWTGRVRFLLGQLALAEICCCISGLGRGGSTTLADSSPWPFLLYLFWARLWTARLGGNAVVVSVLRWPGRFLSAAWTARLGRKCCCCICSGLGQASSHRCLDGSPWRKCCCCIRSALGRADAILLGQLALAEMLLLYLFWVRARPILTAAWTARLGGNAVVVSVLGQARPIPGTGTLALAEMLLLYLFWVGPIPYPLFGQLALAEMLLLYLFLGWAGADSYRCLDISPWRKCCCCICSGLGRADSCPLLGQLALAEMLLLYLFWAGPGRFPPAVWTARLGGNAVVSVLGWAGPIPTRCLDSSPWRNIVVSVLGWAGPIPTRCLDSSPWRKCCCLYLFWAGPLPISAFLDSSPWRKCCCCICSGWAGPIHYPLGWLMAEMLLFVSVLGRARPIPTRCLDSSLAEMLLLYLFWAGPADSYPLLGQLALAEMLLLYLCSGPGRADSYPLLGQLALAEMLMYLFWAGPGDSYPLLDSSPQPEMLLLYLFWAGPGRFLPAAWTARLAEMLLLISVLRRAGRFYRCWTARLGGNAVVVSVLGQAGPISYPLLGQLAAEMLLLYLFWARPCRSYPLLDGSPWRKCCCCICSGLGRADSYPLFGRSPWQKAVVVSVLGCARPILPLWTNLPWRKCCCCIFSGLGRAVLPAALDSSPWRKCCCCICSGLGRADSYPLLGRLALAEMLLLYLFWAGPGRFLPAAWTARLGGNAVVVLFWAGPGRFLPAAWTARLGGNAVVVSVLGPGQADSYRCLDLHSSPWRKCCCSRLGGNAVVVSVLGRARPIPNRCLDSSPWRNAVVVCSGLGQADSYPLLGQLALAEMLLLYLFWVGPGRFLPAAWTARLGGNAVVVSVLGRAGPIPYPLLGQLALAKCCCCICSGWRADSYPLLDSSPWRKCCCCICSAGWAGPIPTRCLDSSPWRNAVVVSVLGRAGPIPTRCLDSSPWRKCCCCVCSGSGQADSYHRAAWTARLGGNALVVSVLGQGRADSTAAWTARLGEMLLLYLFWAGPGRFLPLPDSSPWRKCCCCICSGLGQADSYRCPEILLTVLLLGGACCWRKLYLFWVGQADSYPAAWTARLGGNAVVVSVLGLAGPIPNRCLDSSPWRKCCCCICSGLGRFLPAAWTARLGGNAVVVSVLGRARPIPTRCLDSSPWRKCCCCICSGSGRADSYPASCWTCSFWVARLPPAAWTARLWRKLLLYLFWAGPGRFLPLLDNSPWRKCCCCICSGLGRADSYPLLGHLALAEMLLLYLFWAGRFPTGDSRCIVLGRPGLPTRCLDSSPWICCCICSGWARPIPPTRCWTARLGGNAVVSVSVLGCLDSSPWRKSLLSVLGWDRFFSPWTARLGGNTVVVSVLGWAGQDFYPLAQLWTARLGQADSVVSSPNLFWAGPGRFLTAAWTARLGEMLLLYLFWAGPGRFLPAAWTSRLGGNAVVVSVLGRWAWGQRLGGNPPCRLGQLALAEMLLLYLFWAGPGRFLPAAWTARLGGNAVVVSVLGWASYPLPGNAVVVSVLGWAVPIPTRCLDSSPWRKCCCCICSGLGQADSYPLFGQLAFGGNAVVVSVLGWAGPGEPSGNAVVVSVQLPLAEARLAVVVVVCSGLGRADSYPLLGQLALAEMLLLYLFWVGPGRFLPAAWTARLGGNAVVVSVLGWARPIPTRCLDSSPWRKCCCCICSGLGRAIPTRWRTARLGGPKCCCCICSGFWPGRFLPRFLDSSPWQKCCCCICSGSGQADSYPLLGQLALAEMLLLYLFWAGPGRFLTAAWTLALAEMLLLYLFWVGPGRFLPAGQLALAEMLLLCLFWVGPGRFLPAAWTARLGGNAVVICSGVGPGRFPTRCLDSSPWRKCCCICSGLGRADSYPLLGPARLGGNAVVVSVLGLGQADSYPLLGQLALAEMLLLYLFWAGPGRFLPLFGQLASAEMLLLYLFWVGPGPIPTRCLDSSPWRKCCCCICSAPGRADSYRCLDSSPWRKCCCCICSGLGQADSTAA</sequence>
<organism evidence="2 3">
    <name type="scientific">Acanthosepion pharaonis</name>
    <name type="common">Pharaoh cuttlefish</name>
    <name type="synonym">Sepia pharaonis</name>
    <dbReference type="NCBI Taxonomy" id="158019"/>
    <lineage>
        <taxon>Eukaryota</taxon>
        <taxon>Metazoa</taxon>
        <taxon>Spiralia</taxon>
        <taxon>Lophotrochozoa</taxon>
        <taxon>Mollusca</taxon>
        <taxon>Cephalopoda</taxon>
        <taxon>Coleoidea</taxon>
        <taxon>Decapodiformes</taxon>
        <taxon>Sepiida</taxon>
        <taxon>Sepiina</taxon>
        <taxon>Sepiidae</taxon>
        <taxon>Acanthosepion</taxon>
    </lineage>
</organism>
<feature type="transmembrane region" description="Helical" evidence="1">
    <location>
        <begin position="3961"/>
        <end position="3980"/>
    </location>
</feature>
<evidence type="ECO:0000256" key="1">
    <source>
        <dbReference type="SAM" id="Phobius"/>
    </source>
</evidence>
<feature type="transmembrane region" description="Helical" evidence="1">
    <location>
        <begin position="2366"/>
        <end position="2384"/>
    </location>
</feature>
<protein>
    <submittedName>
        <fullName evidence="2">Uncharacterized protein</fullName>
    </submittedName>
</protein>
<keyword evidence="1" id="KW-0812">Transmembrane</keyword>
<feature type="transmembrane region" description="Helical" evidence="1">
    <location>
        <begin position="3936"/>
        <end position="3955"/>
    </location>
</feature>
<evidence type="ECO:0000313" key="2">
    <source>
        <dbReference type="EMBL" id="CAE1236260.1"/>
    </source>
</evidence>
<keyword evidence="1" id="KW-0472">Membrane</keyword>
<dbReference type="EMBL" id="CAHIKZ030000739">
    <property type="protein sequence ID" value="CAE1236260.1"/>
    <property type="molecule type" value="Genomic_DNA"/>
</dbReference>
<evidence type="ECO:0000313" key="3">
    <source>
        <dbReference type="Proteomes" id="UP000597762"/>
    </source>
</evidence>
<gene>
    <name evidence="2" type="ORF">SPHA_20151</name>
</gene>